<evidence type="ECO:0000256" key="13">
    <source>
        <dbReference type="SAM" id="MobiDB-lite"/>
    </source>
</evidence>
<name>A0A4S4L3D4_9AGAM</name>
<dbReference type="InterPro" id="IPR037756">
    <property type="entry name" value="C2D_Tricalbin"/>
</dbReference>
<keyword evidence="7" id="KW-0256">Endoplasmic reticulum</keyword>
<feature type="domain" description="SMP-LTD" evidence="15">
    <location>
        <begin position="547"/>
        <end position="752"/>
    </location>
</feature>
<dbReference type="Pfam" id="PF24920">
    <property type="entry name" value="C2_TCB1"/>
    <property type="match status" value="1"/>
</dbReference>
<keyword evidence="9" id="KW-0445">Lipid transport</keyword>
<dbReference type="Gene3D" id="1.20.5.420">
    <property type="entry name" value="Immunoglobulin FC, subunit C"/>
    <property type="match status" value="1"/>
</dbReference>
<evidence type="ECO:0000256" key="1">
    <source>
        <dbReference type="ARBA" id="ARBA00004586"/>
    </source>
</evidence>
<dbReference type="InterPro" id="IPR011990">
    <property type="entry name" value="TPR-like_helical_dom_sf"/>
</dbReference>
<dbReference type="PROSITE" id="PS50005">
    <property type="entry name" value="TPR"/>
    <property type="match status" value="3"/>
</dbReference>
<dbReference type="InterPro" id="IPR019734">
    <property type="entry name" value="TPR_rpt"/>
</dbReference>
<keyword evidence="3" id="KW-0813">Transport</keyword>
<keyword evidence="11" id="KW-0472">Membrane</keyword>
<dbReference type="InterPro" id="IPR052455">
    <property type="entry name" value="Tricalbin_domain"/>
</dbReference>
<feature type="repeat" description="TPR" evidence="12">
    <location>
        <begin position="178"/>
        <end position="211"/>
    </location>
</feature>
<dbReference type="GO" id="GO:0005789">
    <property type="term" value="C:endoplasmic reticulum membrane"/>
    <property type="evidence" value="ECO:0007669"/>
    <property type="project" value="UniProtKB-SubCell"/>
</dbReference>
<keyword evidence="4" id="KW-0597">Phosphoprotein</keyword>
<evidence type="ECO:0000256" key="6">
    <source>
        <dbReference type="ARBA" id="ARBA00022737"/>
    </source>
</evidence>
<comment type="subcellular location">
    <subcellularLocation>
        <location evidence="1">Endoplasmic reticulum membrane</location>
    </subcellularLocation>
</comment>
<gene>
    <name evidence="16" type="ORF">EW145_g5018</name>
</gene>
<dbReference type="CDD" id="cd04052">
    <property type="entry name" value="C2B_Tricalbin-like"/>
    <property type="match status" value="1"/>
</dbReference>
<keyword evidence="17" id="KW-1185">Reference proteome</keyword>
<organism evidence="16 17">
    <name type="scientific">Phellinidium pouzarii</name>
    <dbReference type="NCBI Taxonomy" id="167371"/>
    <lineage>
        <taxon>Eukaryota</taxon>
        <taxon>Fungi</taxon>
        <taxon>Dikarya</taxon>
        <taxon>Basidiomycota</taxon>
        <taxon>Agaricomycotina</taxon>
        <taxon>Agaricomycetes</taxon>
        <taxon>Hymenochaetales</taxon>
        <taxon>Hymenochaetaceae</taxon>
        <taxon>Phellinidium</taxon>
    </lineage>
</organism>
<dbReference type="CDD" id="cd04040">
    <property type="entry name" value="C2D_Tricalbin-like"/>
    <property type="match status" value="1"/>
</dbReference>
<keyword evidence="10" id="KW-0446">Lipid-binding</keyword>
<evidence type="ECO:0000256" key="2">
    <source>
        <dbReference type="ARBA" id="ARBA00008175"/>
    </source>
</evidence>
<evidence type="ECO:0000256" key="4">
    <source>
        <dbReference type="ARBA" id="ARBA00022553"/>
    </source>
</evidence>
<feature type="domain" description="C2" evidence="14">
    <location>
        <begin position="743"/>
        <end position="866"/>
    </location>
</feature>
<keyword evidence="8" id="KW-1133">Transmembrane helix</keyword>
<feature type="domain" description="C2" evidence="14">
    <location>
        <begin position="1017"/>
        <end position="1149"/>
    </location>
</feature>
<dbReference type="SMART" id="SM00028">
    <property type="entry name" value="TPR"/>
    <property type="match status" value="3"/>
</dbReference>
<evidence type="ECO:0000256" key="8">
    <source>
        <dbReference type="ARBA" id="ARBA00022989"/>
    </source>
</evidence>
<feature type="region of interest" description="Disordered" evidence="13">
    <location>
        <begin position="220"/>
        <end position="285"/>
    </location>
</feature>
<sequence>MSEKQQRLVLAIIDFLNQSMQDGTVKQDDKEGLEVAVQCIGEAFGIDPTDSQQKERLSIKPASLISLFDLFLKTRDRVNANATTGSPSNSASTSSAPSTAEPSLADKTEAERLKAQGNQYMSAKDYAGAIDAYTQAIARDKRNAVYYSNRAAAYSNLNEHASAISDAEKAIEVDPSFAKAYHRLGHAHYSLGDYSAAASAFRRGLESDPNNAGLKTGLQNAEARATDSQPALSRSSPDADVAAGAGAGVGGSGEHDAESNDDADGAADDGKRRPRPSDAESFCGKYDEPRSVRWRDALYGGNHGRPVAARYVMTSSDCILVTMATVATNGSATNGHQQFNGIINADQQKQRVRVHTFDPDATPEQKAAKAGKGRDQIEGGKSEQTGGKGERQSHANVTLVDEQRRTPHFKFNQVQSPLESLPPSNTKLPGSLPDGAAPAIPDWFKIGWRAVGGVDEAPLVDGEEKDKAVLSAFISEQYYGEWYHNAGIMFFAVFASHFLTLFRFGWGWLFILLATCATYYSTSMVRVRRRARDDIQRELVKTRLYNEAESADWMNHFLDRFWLIYEPVLSQTIIQSVDQVLSQNTPPFLDSLRLSTFTLGTKAPRIDSVRTWTRTPEDVVTMDWKFSFTPNDVSDMTPKETARKVNPKIVLSIRLGKGVASAGMPVLLEDMSFSGLMRVKMKLMTSFPHVQILDLSFMEKPTFDYVLKPIGGDTFGFDIGFIPGLSKFIRDMVHSILGPMMYDPNVFTLNLEQLLSGAPIDTAIGVLQVTIHSARGLKGTKIGGGTPDPYVSLSINARQELARTKHKESTYNPSWNETKFLLINSLTEVLTFSLFDWNEHRKDSELGTATFDLGKLVEDATHEGLETKVLKDGKERGDLRYDVSFYPVLKPQKVDGREEELPETKVGIVRLTLHQAKDLDHTKAMTGDVNPFAKVLLSANTPPIHATPRVKHTLNPIWESSTEFLCSDKQSSVVTVKIIDDREFLKDPLIGYLSIKLEDLLEAKKTARDWWPLSGCRSGRVRMSAEWKPLNMAGSMHGADQYIAPIGIVRLWMQKATDVKNVEAALGGKSDPYVRVLVNNDVLGRTEVVNNNLNPDWDQIIYIPVHSLKETMLLECMDYQHLTKDRSLGSVELKVSGLATKSDDLKFPYASSGKKTAADPLRLDKGNVYKGQLHYVAEFIPAIALKGVSFESSANEIQQAVNAGEGTDDGSSISEFDREQIPDGITASRAVAEAAQAEEREVQSPTSTKHTNNNKKSLDSTRTTGTSKTEDTAYTADTSSSGPPVPGVEMSKEELLSHQSGVIVFNVRVGHLSQKGRLEILLDDAYWPAFSTVRARSTHAQWEHVGEGFIKELDFGRVWLRLNENEEGEKDDVISEFKCDARAFLEEALNGPAKFTLTDQDGKKPSTIEIEARYVPIDITLEPRESINNMGILRVELVDGKQIRGVDRGGKSDPFIVFTLNQQKLYKSQTKKKTLTPEWNETFTVQVPSRVGADFWLEVFDWNQIEQAKSLGSGKIELADLEPFEANERIITLSSAKHGEQGEVRVRMMFTPEIIAKTRKNTSTFSSAGRAMTQISALPLGAGKGVFHGVEKVGNKVGGVFGKDHTKVVEAAPAVAAAPDPPSGQVSGPIGASDSANGGALTTNNMVGDASDVQGVGEPGTLKVLVLNAKDLSSPDGDTPKPYVTLRVGEKEYRTRHAGKTVTPDWSETFSFPAGSSTPKVHLKIFDHKTLGKDKSIGEADVDIWRHIQPKESAGADVQVELREGTGLLTLRLQFEPLGTPKANSLSSSSRSPFGSPSRFSLSRRPTSDE</sequence>
<feature type="domain" description="C2" evidence="14">
    <location>
        <begin position="1413"/>
        <end position="1535"/>
    </location>
</feature>
<dbReference type="PROSITE" id="PS51847">
    <property type="entry name" value="SMP"/>
    <property type="match status" value="1"/>
</dbReference>
<dbReference type="PANTHER" id="PTHR46980:SF2">
    <property type="entry name" value="TRICALBIN-1-RELATED"/>
    <property type="match status" value="1"/>
</dbReference>
<dbReference type="InterPro" id="IPR037761">
    <property type="entry name" value="C2A_Tricalbin"/>
</dbReference>
<dbReference type="InterPro" id="IPR037765">
    <property type="entry name" value="C2B_Tricalbin"/>
</dbReference>
<dbReference type="FunFam" id="1.20.5.420:FF:000005">
    <property type="entry name" value="Hsc70 cochaperone (SGT), putative"/>
    <property type="match status" value="1"/>
</dbReference>
<evidence type="ECO:0000256" key="9">
    <source>
        <dbReference type="ARBA" id="ARBA00023055"/>
    </source>
</evidence>
<dbReference type="InterPro" id="IPR031468">
    <property type="entry name" value="SMP_LBD"/>
</dbReference>
<dbReference type="Pfam" id="PF00515">
    <property type="entry name" value="TPR_1"/>
    <property type="match status" value="1"/>
</dbReference>
<proteinExistence type="inferred from homology"/>
<evidence type="ECO:0000256" key="12">
    <source>
        <dbReference type="PROSITE-ProRule" id="PRU00339"/>
    </source>
</evidence>
<dbReference type="SMART" id="SM00239">
    <property type="entry name" value="C2"/>
    <property type="match status" value="5"/>
</dbReference>
<comment type="caution">
    <text evidence="16">The sequence shown here is derived from an EMBL/GenBank/DDBJ whole genome shotgun (WGS) entry which is preliminary data.</text>
</comment>
<feature type="region of interest" description="Disordered" evidence="13">
    <location>
        <begin position="1780"/>
        <end position="1810"/>
    </location>
</feature>
<evidence type="ECO:0000256" key="10">
    <source>
        <dbReference type="ARBA" id="ARBA00023121"/>
    </source>
</evidence>
<dbReference type="CDD" id="cd04044">
    <property type="entry name" value="C2A_Tricalbin-like"/>
    <property type="match status" value="1"/>
</dbReference>
<accession>A0A4S4L3D4</accession>
<dbReference type="SUPFAM" id="SSF49562">
    <property type="entry name" value="C2 domain (Calcium/lipid-binding domain, CaLB)"/>
    <property type="match status" value="5"/>
</dbReference>
<evidence type="ECO:0000313" key="16">
    <source>
        <dbReference type="EMBL" id="THH05138.1"/>
    </source>
</evidence>
<dbReference type="PROSITE" id="PS50004">
    <property type="entry name" value="C2"/>
    <property type="match status" value="5"/>
</dbReference>
<protein>
    <recommendedName>
        <fullName evidence="18">Tricalbin</fullName>
    </recommendedName>
</protein>
<dbReference type="EMBL" id="SGPK01000284">
    <property type="protein sequence ID" value="THH05138.1"/>
    <property type="molecule type" value="Genomic_DNA"/>
</dbReference>
<feature type="compositionally biased region" description="Basic and acidic residues" evidence="13">
    <location>
        <begin position="372"/>
        <end position="381"/>
    </location>
</feature>
<feature type="domain" description="C2" evidence="14">
    <location>
        <begin position="890"/>
        <end position="1011"/>
    </location>
</feature>
<feature type="region of interest" description="Disordered" evidence="13">
    <location>
        <begin position="357"/>
        <end position="402"/>
    </location>
</feature>
<dbReference type="GO" id="GO:0006869">
    <property type="term" value="P:lipid transport"/>
    <property type="evidence" value="ECO:0007669"/>
    <property type="project" value="UniProtKB-KW"/>
</dbReference>
<dbReference type="InterPro" id="IPR035892">
    <property type="entry name" value="C2_domain_sf"/>
</dbReference>
<dbReference type="Pfam" id="PF00168">
    <property type="entry name" value="C2"/>
    <property type="match status" value="5"/>
</dbReference>
<keyword evidence="12" id="KW-0802">TPR repeat</keyword>
<evidence type="ECO:0000256" key="5">
    <source>
        <dbReference type="ARBA" id="ARBA00022692"/>
    </source>
</evidence>
<dbReference type="SUPFAM" id="SSF48452">
    <property type="entry name" value="TPR-like"/>
    <property type="match status" value="1"/>
</dbReference>
<dbReference type="PANTHER" id="PTHR46980">
    <property type="entry name" value="TRICALBIN-1-RELATED"/>
    <property type="match status" value="1"/>
</dbReference>
<feature type="compositionally biased region" description="Polar residues" evidence="13">
    <location>
        <begin position="1245"/>
        <end position="1267"/>
    </location>
</feature>
<feature type="compositionally biased region" description="Low complexity" evidence="13">
    <location>
        <begin position="81"/>
        <end position="103"/>
    </location>
</feature>
<feature type="compositionally biased region" description="Polar residues" evidence="13">
    <location>
        <begin position="226"/>
        <end position="236"/>
    </location>
</feature>
<dbReference type="Pfam" id="PF13181">
    <property type="entry name" value="TPR_8"/>
    <property type="match status" value="1"/>
</dbReference>
<comment type="similarity">
    <text evidence="2">Belongs to the SGT family.</text>
</comment>
<dbReference type="Pfam" id="PF16546">
    <property type="entry name" value="SGTA_dimer"/>
    <property type="match status" value="1"/>
</dbReference>
<dbReference type="GO" id="GO:0008289">
    <property type="term" value="F:lipid binding"/>
    <property type="evidence" value="ECO:0007669"/>
    <property type="project" value="UniProtKB-KW"/>
</dbReference>
<feature type="domain" description="C2" evidence="14">
    <location>
        <begin position="1642"/>
        <end position="1758"/>
    </location>
</feature>
<dbReference type="CDD" id="cd21678">
    <property type="entry name" value="SMP_TCB"/>
    <property type="match status" value="1"/>
</dbReference>
<dbReference type="Proteomes" id="UP000308199">
    <property type="component" value="Unassembled WGS sequence"/>
</dbReference>
<dbReference type="InterPro" id="IPR056910">
    <property type="entry name" value="TCB1-3_C2"/>
</dbReference>
<dbReference type="Gene3D" id="2.60.40.150">
    <property type="entry name" value="C2 domain"/>
    <property type="match status" value="5"/>
</dbReference>
<dbReference type="OrthoDB" id="1029639at2759"/>
<dbReference type="Pfam" id="PF25669">
    <property type="entry name" value="SMP_MUG190-like"/>
    <property type="match status" value="1"/>
</dbReference>
<evidence type="ECO:0000313" key="17">
    <source>
        <dbReference type="Proteomes" id="UP000308199"/>
    </source>
</evidence>
<evidence type="ECO:0000256" key="3">
    <source>
        <dbReference type="ARBA" id="ARBA00022448"/>
    </source>
</evidence>
<keyword evidence="6" id="KW-0677">Repeat</keyword>
<feature type="repeat" description="TPR" evidence="12">
    <location>
        <begin position="144"/>
        <end position="177"/>
    </location>
</feature>
<dbReference type="CDD" id="cd00030">
    <property type="entry name" value="C2"/>
    <property type="match status" value="1"/>
</dbReference>
<feature type="compositionally biased region" description="Basic and acidic residues" evidence="13">
    <location>
        <begin position="268"/>
        <end position="278"/>
    </location>
</feature>
<dbReference type="InterPro" id="IPR032374">
    <property type="entry name" value="SGTA_dimer"/>
</dbReference>
<dbReference type="InterPro" id="IPR037762">
    <property type="entry name" value="C2C_Tricalbin"/>
</dbReference>
<dbReference type="CDD" id="cd04045">
    <property type="entry name" value="C2C_Tricalbin-like"/>
    <property type="match status" value="1"/>
</dbReference>
<feature type="repeat" description="TPR" evidence="12">
    <location>
        <begin position="110"/>
        <end position="143"/>
    </location>
</feature>
<evidence type="ECO:0000256" key="11">
    <source>
        <dbReference type="ARBA" id="ARBA00023136"/>
    </source>
</evidence>
<evidence type="ECO:0000259" key="14">
    <source>
        <dbReference type="PROSITE" id="PS50004"/>
    </source>
</evidence>
<dbReference type="InterPro" id="IPR000008">
    <property type="entry name" value="C2_dom"/>
</dbReference>
<feature type="compositionally biased region" description="Low complexity" evidence="13">
    <location>
        <begin position="1785"/>
        <end position="1810"/>
    </location>
</feature>
<keyword evidence="5" id="KW-0812">Transmembrane</keyword>
<reference evidence="16 17" key="1">
    <citation type="submission" date="2019-02" db="EMBL/GenBank/DDBJ databases">
        <title>Genome sequencing of the rare red list fungi Phellinidium pouzarii.</title>
        <authorList>
            <person name="Buettner E."/>
            <person name="Kellner H."/>
        </authorList>
    </citation>
    <scope>NUCLEOTIDE SEQUENCE [LARGE SCALE GENOMIC DNA]</scope>
    <source>
        <strain evidence="16 17">DSM 108285</strain>
    </source>
</reference>
<feature type="region of interest" description="Disordered" evidence="13">
    <location>
        <begin position="1230"/>
        <end position="1289"/>
    </location>
</feature>
<dbReference type="Gene3D" id="1.25.40.10">
    <property type="entry name" value="Tetratricopeptide repeat domain"/>
    <property type="match status" value="1"/>
</dbReference>
<evidence type="ECO:0000256" key="7">
    <source>
        <dbReference type="ARBA" id="ARBA00022824"/>
    </source>
</evidence>
<dbReference type="GO" id="GO:0061817">
    <property type="term" value="P:endoplasmic reticulum-plasma membrane tethering"/>
    <property type="evidence" value="ECO:0007669"/>
    <property type="project" value="InterPro"/>
</dbReference>
<dbReference type="PROSITE" id="PS50293">
    <property type="entry name" value="TPR_REGION"/>
    <property type="match status" value="1"/>
</dbReference>
<evidence type="ECO:0000259" key="15">
    <source>
        <dbReference type="PROSITE" id="PS51847"/>
    </source>
</evidence>
<feature type="region of interest" description="Disordered" evidence="13">
    <location>
        <begin position="81"/>
        <end position="105"/>
    </location>
</feature>
<evidence type="ECO:0008006" key="18">
    <source>
        <dbReference type="Google" id="ProtNLM"/>
    </source>
</evidence>